<dbReference type="GO" id="GO:0016491">
    <property type="term" value="F:oxidoreductase activity"/>
    <property type="evidence" value="ECO:0007669"/>
    <property type="project" value="UniProtKB-KW"/>
</dbReference>
<dbReference type="PANTHER" id="PTHR46720:SF3">
    <property type="entry name" value="FAD-BINDING DOMAIN-CONTAINING PROTEIN-RELATED"/>
    <property type="match status" value="1"/>
</dbReference>
<reference evidence="5" key="2">
    <citation type="submission" date="2021-02" db="EMBL/GenBank/DDBJ databases">
        <title>Aspergillus puulaauensis MK2 genome sequence.</title>
        <authorList>
            <person name="Futagami T."/>
            <person name="Mori K."/>
            <person name="Kadooka C."/>
            <person name="Tanaka T."/>
        </authorList>
    </citation>
    <scope>NUCLEOTIDE SEQUENCE</scope>
    <source>
        <strain evidence="5">MK2</strain>
    </source>
</reference>
<evidence type="ECO:0000256" key="3">
    <source>
        <dbReference type="ARBA" id="ARBA00023002"/>
    </source>
</evidence>
<keyword evidence="3" id="KW-0560">Oxidoreductase</keyword>
<dbReference type="KEGG" id="apuu:APUU_80866A"/>
<dbReference type="PRINTS" id="PR00420">
    <property type="entry name" value="RNGMNOXGNASE"/>
</dbReference>
<dbReference type="Gene3D" id="3.50.50.60">
    <property type="entry name" value="FAD/NAD(P)-binding domain"/>
    <property type="match status" value="1"/>
</dbReference>
<dbReference type="RefSeq" id="XP_041562749.1">
    <property type="nucleotide sequence ID" value="XM_041697194.1"/>
</dbReference>
<evidence type="ECO:0000259" key="4">
    <source>
        <dbReference type="Pfam" id="PF01494"/>
    </source>
</evidence>
<keyword evidence="2" id="KW-0274">FAD</keyword>
<dbReference type="Proteomes" id="UP000654913">
    <property type="component" value="Chromosome 8"/>
</dbReference>
<proteinExistence type="predicted"/>
<feature type="domain" description="FAD-binding" evidence="4">
    <location>
        <begin position="9"/>
        <end position="368"/>
    </location>
</feature>
<evidence type="ECO:0000256" key="1">
    <source>
        <dbReference type="ARBA" id="ARBA00022630"/>
    </source>
</evidence>
<dbReference type="SUPFAM" id="SSF51905">
    <property type="entry name" value="FAD/NAD(P)-binding domain"/>
    <property type="match status" value="1"/>
</dbReference>
<protein>
    <recommendedName>
        <fullName evidence="4">FAD-binding domain-containing protein</fullName>
    </recommendedName>
</protein>
<dbReference type="GO" id="GO:0071949">
    <property type="term" value="F:FAD binding"/>
    <property type="evidence" value="ECO:0007669"/>
    <property type="project" value="InterPro"/>
</dbReference>
<evidence type="ECO:0000313" key="6">
    <source>
        <dbReference type="Proteomes" id="UP000654913"/>
    </source>
</evidence>
<dbReference type="AlphaFoldDB" id="A0A7R8AV61"/>
<dbReference type="GO" id="GO:0044550">
    <property type="term" value="P:secondary metabolite biosynthetic process"/>
    <property type="evidence" value="ECO:0007669"/>
    <property type="project" value="TreeGrafter"/>
</dbReference>
<dbReference type="InterPro" id="IPR051104">
    <property type="entry name" value="FAD_monoxygenase"/>
</dbReference>
<keyword evidence="1" id="KW-0285">Flavoprotein</keyword>
<name>A0A7R8AV61_9EURO</name>
<dbReference type="PANTHER" id="PTHR46720">
    <property type="entry name" value="HYDROXYLASE, PUTATIVE (AFU_ORTHOLOGUE AFUA_3G01460)-RELATED"/>
    <property type="match status" value="1"/>
</dbReference>
<dbReference type="InterPro" id="IPR002938">
    <property type="entry name" value="FAD-bd"/>
</dbReference>
<sequence length="429" mass="46379">MSPQHTKITIAIAGGGIAGLCLAVGLSQHPHIAVHIYESQSRYPSTGAGLALHKNAIAAMDLISPELKKTYLARANLMSRDEGVELATQVILAEGRDSARVVGRLGRAKGRKTISREDLVMEWIGLLPSGTVSFGKKLHSAVSFNGNDGGDGNGKPQVKLEFTDGTTAQADCLIGADGVRSATRRYLLGEDHPATAPKNHDQWYLYSRAVPMDEARQVVREEWTQNVAILCGSKGYMCSLPIDKGRVLSCTFQAPGALCGEPESFTTGQFDGYSEDARAIAELISRDPQQSWKIYDHDPAPKYFHGTVAMIGDAAHATGPFVGNGAGQAIEDAAVLNALFARFTEASQIPTVLCAYDAVRRERSTKAISISRDVGRLYAYALDGVGSDPEKMEDYLRETGSYLNDVDLEAQNRDAIALFEKLQSHHNQI</sequence>
<organism evidence="5 6">
    <name type="scientific">Aspergillus puulaauensis</name>
    <dbReference type="NCBI Taxonomy" id="1220207"/>
    <lineage>
        <taxon>Eukaryota</taxon>
        <taxon>Fungi</taxon>
        <taxon>Dikarya</taxon>
        <taxon>Ascomycota</taxon>
        <taxon>Pezizomycotina</taxon>
        <taxon>Eurotiomycetes</taxon>
        <taxon>Eurotiomycetidae</taxon>
        <taxon>Eurotiales</taxon>
        <taxon>Aspergillaceae</taxon>
        <taxon>Aspergillus</taxon>
    </lineage>
</organism>
<dbReference type="GeneID" id="64980560"/>
<dbReference type="Pfam" id="PF01494">
    <property type="entry name" value="FAD_binding_3"/>
    <property type="match status" value="1"/>
</dbReference>
<evidence type="ECO:0000256" key="2">
    <source>
        <dbReference type="ARBA" id="ARBA00022827"/>
    </source>
</evidence>
<evidence type="ECO:0000313" key="5">
    <source>
        <dbReference type="EMBL" id="BCS30563.1"/>
    </source>
</evidence>
<dbReference type="InterPro" id="IPR036188">
    <property type="entry name" value="FAD/NAD-bd_sf"/>
</dbReference>
<dbReference type="OrthoDB" id="417877at2759"/>
<dbReference type="EMBL" id="AP024450">
    <property type="protein sequence ID" value="BCS30563.1"/>
    <property type="molecule type" value="Genomic_DNA"/>
</dbReference>
<keyword evidence="6" id="KW-1185">Reference proteome</keyword>
<accession>A0A7R8AV61</accession>
<gene>
    <name evidence="5" type="ORF">APUU_80866A</name>
</gene>
<reference evidence="5" key="1">
    <citation type="submission" date="2021-01" db="EMBL/GenBank/DDBJ databases">
        <authorList>
            <consortium name="Aspergillus puulaauensis MK2 genome sequencing consortium"/>
            <person name="Kazuki M."/>
            <person name="Futagami T."/>
        </authorList>
    </citation>
    <scope>NUCLEOTIDE SEQUENCE</scope>
    <source>
        <strain evidence="5">MK2</strain>
    </source>
</reference>